<organism evidence="1 2">
    <name type="scientific">Romanomermis culicivorax</name>
    <name type="common">Nematode worm</name>
    <dbReference type="NCBI Taxonomy" id="13658"/>
    <lineage>
        <taxon>Eukaryota</taxon>
        <taxon>Metazoa</taxon>
        <taxon>Ecdysozoa</taxon>
        <taxon>Nematoda</taxon>
        <taxon>Enoplea</taxon>
        <taxon>Dorylaimia</taxon>
        <taxon>Mermithida</taxon>
        <taxon>Mermithoidea</taxon>
        <taxon>Mermithidae</taxon>
        <taxon>Romanomermis</taxon>
    </lineage>
</organism>
<proteinExistence type="predicted"/>
<dbReference type="WBParaSite" id="nRc.2.0.1.t16755-RA">
    <property type="protein sequence ID" value="nRc.2.0.1.t16755-RA"/>
    <property type="gene ID" value="nRc.2.0.1.g16755"/>
</dbReference>
<dbReference type="AlphaFoldDB" id="A0A915ISA7"/>
<keyword evidence="1" id="KW-1185">Reference proteome</keyword>
<protein>
    <submittedName>
        <fullName evidence="2">Uncharacterized protein</fullName>
    </submittedName>
</protein>
<reference evidence="2" key="1">
    <citation type="submission" date="2022-11" db="UniProtKB">
        <authorList>
            <consortium name="WormBaseParasite"/>
        </authorList>
    </citation>
    <scope>IDENTIFICATION</scope>
</reference>
<evidence type="ECO:0000313" key="1">
    <source>
        <dbReference type="Proteomes" id="UP000887565"/>
    </source>
</evidence>
<name>A0A915ISA7_ROMCU</name>
<sequence length="164" mass="18537">MTSSKPKYVVNFFDDYSNLQPYLPICLARSSMGLYYWEFSSNGLLATNFITVVPNLSDISLSKITNHRLESQRISKFGILNPWLVVPAFHGMLVKHSPATQQTLNEKLALFNANSYICESIDQKFTNKDLPATQQTFKEILTFCPPQSTSFPARMISVQKSSVT</sequence>
<accession>A0A915ISA7</accession>
<evidence type="ECO:0000313" key="2">
    <source>
        <dbReference type="WBParaSite" id="nRc.2.0.1.t16755-RA"/>
    </source>
</evidence>
<dbReference type="Proteomes" id="UP000887565">
    <property type="component" value="Unplaced"/>
</dbReference>